<dbReference type="PANTHER" id="PTHR44196:SF1">
    <property type="entry name" value="DEHYDROGENASE_REDUCTASE SDR FAMILY MEMBER 7B"/>
    <property type="match status" value="1"/>
</dbReference>
<feature type="domain" description="Ketoreductase" evidence="4">
    <location>
        <begin position="4"/>
        <end position="145"/>
    </location>
</feature>
<evidence type="ECO:0000313" key="5">
    <source>
        <dbReference type="EMBL" id="UFP96936.1"/>
    </source>
</evidence>
<dbReference type="Pfam" id="PF00106">
    <property type="entry name" value="adh_short"/>
    <property type="match status" value="1"/>
</dbReference>
<protein>
    <submittedName>
        <fullName evidence="5">SDR family oxidoreductase</fullName>
    </submittedName>
</protein>
<dbReference type="InterPro" id="IPR002347">
    <property type="entry name" value="SDR_fam"/>
</dbReference>
<dbReference type="SUPFAM" id="SSF51735">
    <property type="entry name" value="NAD(P)-binding Rossmann-fold domains"/>
    <property type="match status" value="1"/>
</dbReference>
<dbReference type="EMBL" id="CP063845">
    <property type="protein sequence ID" value="UFP96936.1"/>
    <property type="molecule type" value="Genomic_DNA"/>
</dbReference>
<organism evidence="5 6">
    <name type="scientific">Gloeobacter morelensis MG652769</name>
    <dbReference type="NCBI Taxonomy" id="2781736"/>
    <lineage>
        <taxon>Bacteria</taxon>
        <taxon>Bacillati</taxon>
        <taxon>Cyanobacteriota</taxon>
        <taxon>Cyanophyceae</taxon>
        <taxon>Gloeobacterales</taxon>
        <taxon>Gloeobacteraceae</taxon>
        <taxon>Gloeobacter</taxon>
        <taxon>Gloeobacter morelensis</taxon>
    </lineage>
</organism>
<dbReference type="PANTHER" id="PTHR44196">
    <property type="entry name" value="DEHYDROGENASE/REDUCTASE SDR FAMILY MEMBER 7B"/>
    <property type="match status" value="1"/>
</dbReference>
<dbReference type="SMART" id="SM00822">
    <property type="entry name" value="PKS_KR"/>
    <property type="match status" value="1"/>
</dbReference>
<evidence type="ECO:0000256" key="3">
    <source>
        <dbReference type="RuleBase" id="RU000363"/>
    </source>
</evidence>
<dbReference type="RefSeq" id="WP_418887000.1">
    <property type="nucleotide sequence ID" value="NZ_CP063845.1"/>
</dbReference>
<evidence type="ECO:0000256" key="1">
    <source>
        <dbReference type="ARBA" id="ARBA00006484"/>
    </source>
</evidence>
<proteinExistence type="inferred from homology"/>
<dbReference type="PRINTS" id="PR00081">
    <property type="entry name" value="GDHRDH"/>
</dbReference>
<evidence type="ECO:0000313" key="6">
    <source>
        <dbReference type="Proteomes" id="UP001054846"/>
    </source>
</evidence>
<evidence type="ECO:0000256" key="2">
    <source>
        <dbReference type="ARBA" id="ARBA00023002"/>
    </source>
</evidence>
<dbReference type="InterPro" id="IPR036291">
    <property type="entry name" value="NAD(P)-bd_dom_sf"/>
</dbReference>
<dbReference type="InterPro" id="IPR057326">
    <property type="entry name" value="KR_dom"/>
</dbReference>
<dbReference type="Gene3D" id="3.40.50.720">
    <property type="entry name" value="NAD(P)-binding Rossmann-like Domain"/>
    <property type="match status" value="1"/>
</dbReference>
<comment type="similarity">
    <text evidence="1 3">Belongs to the short-chain dehydrogenases/reductases (SDR) family.</text>
</comment>
<gene>
    <name evidence="5" type="ORF">ISF26_07320</name>
</gene>
<dbReference type="Proteomes" id="UP001054846">
    <property type="component" value="Chromosome"/>
</dbReference>
<dbReference type="CDD" id="cd05233">
    <property type="entry name" value="SDR_c"/>
    <property type="match status" value="1"/>
</dbReference>
<keyword evidence="2" id="KW-0560">Oxidoreductase</keyword>
<sequence length="239" mass="24667">MQGKVVLITGASGGIGSAVARRVAAQGASLALAGRTQAVLDALAAECEAAGSPQTLAMATDVTVKEQVDNLYTKVAATFGQIDVVLNAAGLGILKPIQNLSETDLDRQMAVNLKGTFLSCQAAVPLMSQQSGGGHIFNIPGILGQHPMATAAAYCASKYAVVGLTKSMALDLKRAGVKFTLLYLGGVNTPFWDNAGMRVQRDKMLSAETAAEAVAFALAVPSPGVPNEIVIQPDSHQFL</sequence>
<keyword evidence="6" id="KW-1185">Reference proteome</keyword>
<accession>A0ABY3PTC7</accession>
<dbReference type="PRINTS" id="PR00080">
    <property type="entry name" value="SDRFAMILY"/>
</dbReference>
<reference evidence="5 6" key="1">
    <citation type="journal article" date="2021" name="Genome Biol. Evol.">
        <title>Complete Genome Sequencing of a Novel Gloeobacter Species from a Waterfall Cave in Mexico.</title>
        <authorList>
            <person name="Saw J.H."/>
            <person name="Cardona T."/>
            <person name="Montejano G."/>
        </authorList>
    </citation>
    <scope>NUCLEOTIDE SEQUENCE [LARGE SCALE GENOMIC DNA]</scope>
    <source>
        <strain evidence="5">MG652769</strain>
    </source>
</reference>
<evidence type="ECO:0000259" key="4">
    <source>
        <dbReference type="SMART" id="SM00822"/>
    </source>
</evidence>
<name>A0ABY3PTC7_9CYAN</name>